<reference evidence="15 16" key="1">
    <citation type="submission" date="2016-10" db="EMBL/GenBank/DDBJ databases">
        <authorList>
            <person name="de Groot N.N."/>
        </authorList>
    </citation>
    <scope>NUCLEOTIDE SEQUENCE [LARGE SCALE GENOMIC DNA]</scope>
    <source>
        <strain evidence="15 16">Z108</strain>
    </source>
</reference>
<feature type="binding site" evidence="12">
    <location>
        <position position="563"/>
    </location>
    <ligand>
        <name>Zn(2+)</name>
        <dbReference type="ChEBI" id="CHEBI:29105"/>
        <label>1</label>
    </ligand>
</feature>
<dbReference type="Pfam" id="PF00271">
    <property type="entry name" value="Helicase_C"/>
    <property type="match status" value="1"/>
</dbReference>
<dbReference type="EC" id="5.6.2.4" evidence="12"/>
<dbReference type="GO" id="GO:0005524">
    <property type="term" value="F:ATP binding"/>
    <property type="evidence" value="ECO:0007669"/>
    <property type="project" value="UniProtKB-UniRule"/>
</dbReference>
<dbReference type="SUPFAM" id="SSF52540">
    <property type="entry name" value="P-loop containing nucleoside triphosphate hydrolases"/>
    <property type="match status" value="2"/>
</dbReference>
<dbReference type="FunFam" id="3.40.50.300:FF:000489">
    <property type="entry name" value="Primosome assembly protein PriA"/>
    <property type="match status" value="1"/>
</dbReference>
<evidence type="ECO:0000256" key="8">
    <source>
        <dbReference type="ARBA" id="ARBA00022840"/>
    </source>
</evidence>
<evidence type="ECO:0000256" key="6">
    <source>
        <dbReference type="ARBA" id="ARBA00022806"/>
    </source>
</evidence>
<evidence type="ECO:0000256" key="7">
    <source>
        <dbReference type="ARBA" id="ARBA00022833"/>
    </source>
</evidence>
<dbReference type="EMBL" id="FOQK01000001">
    <property type="protein sequence ID" value="SFH64743.1"/>
    <property type="molecule type" value="Genomic_DNA"/>
</dbReference>
<dbReference type="GO" id="GO:0006270">
    <property type="term" value="P:DNA replication initiation"/>
    <property type="evidence" value="ECO:0007669"/>
    <property type="project" value="TreeGrafter"/>
</dbReference>
<feature type="binding site" evidence="12">
    <location>
        <position position="522"/>
    </location>
    <ligand>
        <name>Zn(2+)</name>
        <dbReference type="ChEBI" id="CHEBI:29105"/>
        <label>1</label>
    </ligand>
</feature>
<dbReference type="Pfam" id="PF17764">
    <property type="entry name" value="PriA_3primeBD"/>
    <property type="match status" value="1"/>
</dbReference>
<dbReference type="GO" id="GO:0016887">
    <property type="term" value="F:ATP hydrolysis activity"/>
    <property type="evidence" value="ECO:0007669"/>
    <property type="project" value="RHEA"/>
</dbReference>
<dbReference type="PANTHER" id="PTHR30580:SF0">
    <property type="entry name" value="PRIMOSOMAL PROTEIN N"/>
    <property type="match status" value="1"/>
</dbReference>
<dbReference type="OrthoDB" id="9759544at2"/>
<dbReference type="GO" id="GO:0043138">
    <property type="term" value="F:3'-5' DNA helicase activity"/>
    <property type="evidence" value="ECO:0007669"/>
    <property type="project" value="UniProtKB-EC"/>
</dbReference>
<keyword evidence="3 12" id="KW-0479">Metal-binding</keyword>
<dbReference type="SMART" id="SM00490">
    <property type="entry name" value="HELICc"/>
    <property type="match status" value="1"/>
</dbReference>
<comment type="catalytic activity">
    <reaction evidence="11 12">
        <text>ATP + H2O = ADP + phosphate + H(+)</text>
        <dbReference type="Rhea" id="RHEA:13065"/>
        <dbReference type="ChEBI" id="CHEBI:15377"/>
        <dbReference type="ChEBI" id="CHEBI:15378"/>
        <dbReference type="ChEBI" id="CHEBI:30616"/>
        <dbReference type="ChEBI" id="CHEBI:43474"/>
        <dbReference type="ChEBI" id="CHEBI:456216"/>
        <dbReference type="EC" id="5.6.2.4"/>
    </reaction>
</comment>
<dbReference type="NCBIfam" id="TIGR00595">
    <property type="entry name" value="priA"/>
    <property type="match status" value="1"/>
</dbReference>
<accession>A0A1I3BR82</accession>
<feature type="binding site" evidence="12">
    <location>
        <position position="550"/>
    </location>
    <ligand>
        <name>Zn(2+)</name>
        <dbReference type="ChEBI" id="CHEBI:29105"/>
        <label>2</label>
    </ligand>
</feature>
<dbReference type="InterPro" id="IPR042115">
    <property type="entry name" value="PriA_3primeBD_sf"/>
</dbReference>
<feature type="binding site" evidence="12">
    <location>
        <position position="531"/>
    </location>
    <ligand>
        <name>Zn(2+)</name>
        <dbReference type="ChEBI" id="CHEBI:29105"/>
        <label>2</label>
    </ligand>
</feature>
<evidence type="ECO:0000256" key="11">
    <source>
        <dbReference type="ARBA" id="ARBA00048988"/>
    </source>
</evidence>
<feature type="binding site" evidence="12">
    <location>
        <position position="528"/>
    </location>
    <ligand>
        <name>Zn(2+)</name>
        <dbReference type="ChEBI" id="CHEBI:29105"/>
        <label>2</label>
    </ligand>
</feature>
<feature type="domain" description="Helicase C-terminal" evidence="14">
    <location>
        <begin position="558"/>
        <end position="724"/>
    </location>
</feature>
<protein>
    <recommendedName>
        <fullName evidence="12">Replication restart protein PriA</fullName>
    </recommendedName>
    <alternativeName>
        <fullName evidence="12">ATP-dependent DNA helicase PriA</fullName>
        <ecNumber evidence="12">5.6.2.4</ecNumber>
    </alternativeName>
    <alternativeName>
        <fullName evidence="12">DNA 3'-5' helicase PriA</fullName>
    </alternativeName>
</protein>
<feature type="binding site" evidence="12">
    <location>
        <position position="519"/>
    </location>
    <ligand>
        <name>Zn(2+)</name>
        <dbReference type="ChEBI" id="CHEBI:29105"/>
        <label>1</label>
    </ligand>
</feature>
<comment type="similarity">
    <text evidence="12">Belongs to the helicase family. PriA subfamily.</text>
</comment>
<keyword evidence="4 12" id="KW-0547">Nucleotide-binding</keyword>
<keyword evidence="10 12" id="KW-0413">Isomerase</keyword>
<dbReference type="GO" id="GO:1990077">
    <property type="term" value="C:primosome complex"/>
    <property type="evidence" value="ECO:0007669"/>
    <property type="project" value="UniProtKB-UniRule"/>
</dbReference>
<evidence type="ECO:0000259" key="13">
    <source>
        <dbReference type="PROSITE" id="PS51192"/>
    </source>
</evidence>
<keyword evidence="1 12" id="KW-0639">Primosome</keyword>
<dbReference type="InterPro" id="IPR041222">
    <property type="entry name" value="PriA_3primeBD"/>
</dbReference>
<evidence type="ECO:0000313" key="15">
    <source>
        <dbReference type="EMBL" id="SFH64743.1"/>
    </source>
</evidence>
<dbReference type="InterPro" id="IPR011545">
    <property type="entry name" value="DEAD/DEAH_box_helicase_dom"/>
</dbReference>
<dbReference type="HAMAP" id="MF_00983">
    <property type="entry name" value="PriA"/>
    <property type="match status" value="1"/>
</dbReference>
<dbReference type="GO" id="GO:0006310">
    <property type="term" value="P:DNA recombination"/>
    <property type="evidence" value="ECO:0007669"/>
    <property type="project" value="InterPro"/>
</dbReference>
<dbReference type="InterPro" id="IPR014001">
    <property type="entry name" value="Helicase_ATP-bd"/>
</dbReference>
<gene>
    <name evidence="12" type="primary">priA</name>
    <name evidence="15" type="ORF">SAMN04487861_101173</name>
</gene>
<sequence>MLTASVFVNIPVKSIAKAYTYSVPAELSFLEAGWRVFVPFGGRKVEGFILAVADKAEAELEGLKLKSIEAAIDEECWFTPAMIKAAKWLADFYLCSLAEMMRLFMPGKSGLKISVQYEAVEEEGGHILLQMPMYRVVYQYLADQGPQGRNAIARALPEVKEELPSILEKLVQYKVLRKEYAAQKRDNARYEKLVVLTCQLTGQIREGYKRKKAQLHLLELLAAAPEQTLAMADLKAAKVSSATVRNLAEAGLAEIRQRRVLRDSYGDVQADRQRVELTEEQAAAVRAMEPALSAHAYQGFLLKGVTGSGKTQVYIEMAERARRLGRQVIVLVPEIALTGQVVTAFKAYFPDDIVVMHSRLSLAERNDAILRVRRGGAGIIIGARSALFTPAEDVGLIIMDEEQDMSYKQDESPRYHARVVAEELAHIHGGLLLLGSATPSLESYHRARQGELTLLTLTKRIGNLPLPLVKCVDMRQELRLGNRHIMSRPLQQLIEQTIAKRQQLIIMLNRRGFSTFVMCRSCGEVIKCKLCGLPLVYHQGVGGRPGRLACHHCDVTEPIPDTCPKCGSRYIKYFGSGTEKLEQELHQVVPSARVIRMDRDTTNTKFAHQEILARFRRQEYDILLGTQMVAKGHDIPNVTAVGIISADSSLNLPDFRAAERCFMLITQTAGRAGRHTEQGRVIIQTYNPEHYAVTCGIVQDYEGFYAQELKLRQQLFYPPYSRLVKLLYQNEDEQAARSGAAQLIAAFQQQFRGDKRQQAIGPSPAVIARLRGIYRFVVLIKTADLPAVQAFLRAQGLHLRTDVAIDIDPITML</sequence>
<comment type="cofactor">
    <cofactor evidence="12">
        <name>Zn(2+)</name>
        <dbReference type="ChEBI" id="CHEBI:29105"/>
    </cofactor>
    <text evidence="12">Binds 2 zinc ions per subunit.</text>
</comment>
<dbReference type="AlphaFoldDB" id="A0A1I3BR82"/>
<keyword evidence="9 12" id="KW-0238">DNA-binding</keyword>
<evidence type="ECO:0000256" key="9">
    <source>
        <dbReference type="ARBA" id="ARBA00023125"/>
    </source>
</evidence>
<evidence type="ECO:0000256" key="10">
    <source>
        <dbReference type="ARBA" id="ARBA00023235"/>
    </source>
</evidence>
<dbReference type="InterPro" id="IPR005259">
    <property type="entry name" value="PriA"/>
</dbReference>
<dbReference type="GO" id="GO:0006302">
    <property type="term" value="P:double-strand break repair"/>
    <property type="evidence" value="ECO:0007669"/>
    <property type="project" value="InterPro"/>
</dbReference>
<comment type="subunit">
    <text evidence="12">Component of the replication restart primosome.</text>
</comment>
<name>A0A1I3BR82_SELRU</name>
<dbReference type="GO" id="GO:0006269">
    <property type="term" value="P:DNA replication, synthesis of primer"/>
    <property type="evidence" value="ECO:0007669"/>
    <property type="project" value="UniProtKB-KW"/>
</dbReference>
<dbReference type="GO" id="GO:0003677">
    <property type="term" value="F:DNA binding"/>
    <property type="evidence" value="ECO:0007669"/>
    <property type="project" value="UniProtKB-UniRule"/>
</dbReference>
<evidence type="ECO:0000259" key="14">
    <source>
        <dbReference type="PROSITE" id="PS51194"/>
    </source>
</evidence>
<dbReference type="InterPro" id="IPR027417">
    <property type="entry name" value="P-loop_NTPase"/>
</dbReference>
<comment type="catalytic activity">
    <reaction evidence="12">
        <text>Couples ATP hydrolysis with the unwinding of duplex DNA by translocating in the 3'-5' direction.</text>
        <dbReference type="EC" id="5.6.2.4"/>
    </reaction>
</comment>
<proteinExistence type="inferred from homology"/>
<feature type="binding site" evidence="12">
    <location>
        <position position="566"/>
    </location>
    <ligand>
        <name>Zn(2+)</name>
        <dbReference type="ChEBI" id="CHEBI:29105"/>
        <label>1</label>
    </ligand>
</feature>
<dbReference type="RefSeq" id="WP_075441527.1">
    <property type="nucleotide sequence ID" value="NZ_FOQK01000001.1"/>
</dbReference>
<dbReference type="CDD" id="cd17929">
    <property type="entry name" value="DEXHc_priA"/>
    <property type="match status" value="1"/>
</dbReference>
<evidence type="ECO:0000256" key="2">
    <source>
        <dbReference type="ARBA" id="ARBA00022705"/>
    </source>
</evidence>
<evidence type="ECO:0000256" key="1">
    <source>
        <dbReference type="ARBA" id="ARBA00022515"/>
    </source>
</evidence>
<organism evidence="15 16">
    <name type="scientific">Selenomonas ruminantium</name>
    <dbReference type="NCBI Taxonomy" id="971"/>
    <lineage>
        <taxon>Bacteria</taxon>
        <taxon>Bacillati</taxon>
        <taxon>Bacillota</taxon>
        <taxon>Negativicutes</taxon>
        <taxon>Selenomonadales</taxon>
        <taxon>Selenomonadaceae</taxon>
        <taxon>Selenomonas</taxon>
    </lineage>
</organism>
<dbReference type="GO" id="GO:0008270">
    <property type="term" value="F:zinc ion binding"/>
    <property type="evidence" value="ECO:0007669"/>
    <property type="project" value="UniProtKB-UniRule"/>
</dbReference>
<dbReference type="Gene3D" id="3.40.50.300">
    <property type="entry name" value="P-loop containing nucleotide triphosphate hydrolases"/>
    <property type="match status" value="2"/>
</dbReference>
<dbReference type="CDD" id="cd18804">
    <property type="entry name" value="SF2_C_priA"/>
    <property type="match status" value="1"/>
</dbReference>
<evidence type="ECO:0000256" key="3">
    <source>
        <dbReference type="ARBA" id="ARBA00022723"/>
    </source>
</evidence>
<evidence type="ECO:0000256" key="5">
    <source>
        <dbReference type="ARBA" id="ARBA00022801"/>
    </source>
</evidence>
<keyword evidence="2 12" id="KW-0235">DNA replication</keyword>
<dbReference type="Pfam" id="PF18074">
    <property type="entry name" value="PriA_C"/>
    <property type="match status" value="1"/>
</dbReference>
<evidence type="ECO:0000313" key="16">
    <source>
        <dbReference type="Proteomes" id="UP000183639"/>
    </source>
</evidence>
<comment type="function">
    <text evidence="12">Initiates the restart of stalled replication forks, which reloads the replicative helicase on sites other than the origin of replication. Recognizes and binds to abandoned replication forks and remodels them to uncover a helicase loading site. Promotes assembly of the primosome at these replication forks.</text>
</comment>
<dbReference type="PROSITE" id="PS51192">
    <property type="entry name" value="HELICASE_ATP_BIND_1"/>
    <property type="match status" value="1"/>
</dbReference>
<keyword evidence="5 12" id="KW-0378">Hydrolase</keyword>
<keyword evidence="6 12" id="KW-0347">Helicase</keyword>
<evidence type="ECO:0000256" key="4">
    <source>
        <dbReference type="ARBA" id="ARBA00022741"/>
    </source>
</evidence>
<dbReference type="Gene3D" id="3.40.1440.60">
    <property type="entry name" value="PriA, 3(prime) DNA-binding domain"/>
    <property type="match status" value="1"/>
</dbReference>
<evidence type="ECO:0000256" key="12">
    <source>
        <dbReference type="HAMAP-Rule" id="MF_00983"/>
    </source>
</evidence>
<feature type="domain" description="Helicase ATP-binding" evidence="13">
    <location>
        <begin position="291"/>
        <end position="457"/>
    </location>
</feature>
<dbReference type="Proteomes" id="UP000183639">
    <property type="component" value="Unassembled WGS sequence"/>
</dbReference>
<dbReference type="PROSITE" id="PS51194">
    <property type="entry name" value="HELICASE_CTER"/>
    <property type="match status" value="1"/>
</dbReference>
<dbReference type="InterPro" id="IPR001650">
    <property type="entry name" value="Helicase_C-like"/>
</dbReference>
<keyword evidence="7 12" id="KW-0862">Zinc</keyword>
<dbReference type="SMART" id="SM00487">
    <property type="entry name" value="DEXDc"/>
    <property type="match status" value="1"/>
</dbReference>
<dbReference type="InterPro" id="IPR041236">
    <property type="entry name" value="PriA_C"/>
</dbReference>
<keyword evidence="8 12" id="KW-0067">ATP-binding</keyword>
<feature type="binding site" evidence="12">
    <location>
        <position position="553"/>
    </location>
    <ligand>
        <name>Zn(2+)</name>
        <dbReference type="ChEBI" id="CHEBI:29105"/>
        <label>2</label>
    </ligand>
</feature>
<dbReference type="Pfam" id="PF00270">
    <property type="entry name" value="DEAD"/>
    <property type="match status" value="1"/>
</dbReference>
<dbReference type="PANTHER" id="PTHR30580">
    <property type="entry name" value="PRIMOSOMAL PROTEIN N"/>
    <property type="match status" value="1"/>
</dbReference>